<evidence type="ECO:0000313" key="2">
    <source>
        <dbReference type="EMBL" id="KAF2902249.1"/>
    </source>
</evidence>
<feature type="compositionally biased region" description="Basic and acidic residues" evidence="1">
    <location>
        <begin position="202"/>
        <end position="214"/>
    </location>
</feature>
<gene>
    <name evidence="2" type="ORF">ILUMI_03934</name>
</gene>
<dbReference type="AlphaFoldDB" id="A0A8K0GJH0"/>
<dbReference type="EMBL" id="VTPC01001354">
    <property type="protein sequence ID" value="KAF2902249.1"/>
    <property type="molecule type" value="Genomic_DNA"/>
</dbReference>
<proteinExistence type="predicted"/>
<organism evidence="2 3">
    <name type="scientific">Ignelater luminosus</name>
    <name type="common">Cucubano</name>
    <name type="synonym">Pyrophorus luminosus</name>
    <dbReference type="NCBI Taxonomy" id="2038154"/>
    <lineage>
        <taxon>Eukaryota</taxon>
        <taxon>Metazoa</taxon>
        <taxon>Ecdysozoa</taxon>
        <taxon>Arthropoda</taxon>
        <taxon>Hexapoda</taxon>
        <taxon>Insecta</taxon>
        <taxon>Pterygota</taxon>
        <taxon>Neoptera</taxon>
        <taxon>Endopterygota</taxon>
        <taxon>Coleoptera</taxon>
        <taxon>Polyphaga</taxon>
        <taxon>Elateriformia</taxon>
        <taxon>Elateroidea</taxon>
        <taxon>Elateridae</taxon>
        <taxon>Agrypninae</taxon>
        <taxon>Pyrophorini</taxon>
        <taxon>Ignelater</taxon>
    </lineage>
</organism>
<keyword evidence="3" id="KW-1185">Reference proteome</keyword>
<comment type="caution">
    <text evidence="2">The sequence shown here is derived from an EMBL/GenBank/DDBJ whole genome shotgun (WGS) entry which is preliminary data.</text>
</comment>
<feature type="region of interest" description="Disordered" evidence="1">
    <location>
        <begin position="202"/>
        <end position="225"/>
    </location>
</feature>
<accession>A0A8K0GJH0</accession>
<dbReference type="Proteomes" id="UP000801492">
    <property type="component" value="Unassembled WGS sequence"/>
</dbReference>
<name>A0A8K0GJH0_IGNLU</name>
<feature type="non-terminal residue" evidence="2">
    <location>
        <position position="292"/>
    </location>
</feature>
<evidence type="ECO:0000256" key="1">
    <source>
        <dbReference type="SAM" id="MobiDB-lite"/>
    </source>
</evidence>
<sequence>MNNMNSRRLLVQLPLNTSDYPVNSTASLANKSDTSTKGDISNRVELAAAASETFQTPDYSTLDPEACINTENLPLKEYTNLTTCDAANTYYNKVLTSSICFFKTQGANNCILEPNLNLDNIAVVVSEVQENQTILDGSEYLPSEFDQQEEGRIGQNKEDGRREKRKSKGQGDHLQWKRAKKDVSLQGHVYTGFRKNDLKKYKQTAPREERELRPQCKGHKQALKSPQLKFESAEVSDEERQQGVIKYKLNFADAWVELPRRPSRKTIFSHEPHTSPRQIEDTKFVHLQKLKS</sequence>
<feature type="compositionally biased region" description="Basic and acidic residues" evidence="1">
    <location>
        <begin position="149"/>
        <end position="162"/>
    </location>
</feature>
<reference evidence="2" key="1">
    <citation type="submission" date="2019-08" db="EMBL/GenBank/DDBJ databases">
        <title>The genome of the North American firefly Photinus pyralis.</title>
        <authorList>
            <consortium name="Photinus pyralis genome working group"/>
            <person name="Fallon T.R."/>
            <person name="Sander Lower S.E."/>
            <person name="Weng J.-K."/>
        </authorList>
    </citation>
    <scope>NUCLEOTIDE SEQUENCE</scope>
    <source>
        <strain evidence="2">TRF0915ILg1</strain>
        <tissue evidence="2">Whole body</tissue>
    </source>
</reference>
<feature type="region of interest" description="Disordered" evidence="1">
    <location>
        <begin position="137"/>
        <end position="178"/>
    </location>
</feature>
<evidence type="ECO:0000313" key="3">
    <source>
        <dbReference type="Proteomes" id="UP000801492"/>
    </source>
</evidence>
<protein>
    <submittedName>
        <fullName evidence="2">Uncharacterized protein</fullName>
    </submittedName>
</protein>
<dbReference type="OrthoDB" id="6733722at2759"/>